<dbReference type="Proteomes" id="UP000245626">
    <property type="component" value="Unassembled WGS sequence"/>
</dbReference>
<keyword evidence="2" id="KW-1185">Reference proteome</keyword>
<evidence type="ECO:0000313" key="2">
    <source>
        <dbReference type="Proteomes" id="UP000245626"/>
    </source>
</evidence>
<accession>A0ACD0NX85</accession>
<organism evidence="1 2">
    <name type="scientific">Violaceomyces palustris</name>
    <dbReference type="NCBI Taxonomy" id="1673888"/>
    <lineage>
        <taxon>Eukaryota</taxon>
        <taxon>Fungi</taxon>
        <taxon>Dikarya</taxon>
        <taxon>Basidiomycota</taxon>
        <taxon>Ustilaginomycotina</taxon>
        <taxon>Ustilaginomycetes</taxon>
        <taxon>Violaceomycetales</taxon>
        <taxon>Violaceomycetaceae</taxon>
        <taxon>Violaceomyces</taxon>
    </lineage>
</organism>
<proteinExistence type="predicted"/>
<protein>
    <submittedName>
        <fullName evidence="1">NAD(P)-binding protein</fullName>
    </submittedName>
</protein>
<name>A0ACD0NX85_9BASI</name>
<dbReference type="EMBL" id="KZ819927">
    <property type="protein sequence ID" value="PWN50483.1"/>
    <property type="molecule type" value="Genomic_DNA"/>
</dbReference>
<sequence length="391" mass="42842">MSDLIHRLAQRVGIPVPDPKTMGLIGTGTCILVTLPFIVLFYLRGRPRFQHIPPYRERVVIIGASKEKGVGQALAVAYASRGCRNLLLVARDEEGLERVRQKCISEARRAEDWDMSNQVPGEEEERKEGRVEIFKADCTDPEQVDSLRRYVQDRWGGLDTLHICLGVSALKPLLGVASVDPITDLKKDGEGHRSIHPDVRGLESVKDAVNRASEINLTSTALILTALIPTLQTTSPYPSVALMSSVAALLPAPTRSIYASTKSSQLSLFRSVAIECSAHSDSPNVGDQQQSPKRSNLKFLSVCPGTISTSFRESAVDGGDPGQPLSDSNVSVESGKALTPAYVAEKTILAVDRHEEGIIVLPRLYQLATWLEKIFPSYIHNKAKKKYNYGC</sequence>
<gene>
    <name evidence="1" type="ORF">IE53DRAFT_315700</name>
</gene>
<evidence type="ECO:0000313" key="1">
    <source>
        <dbReference type="EMBL" id="PWN50483.1"/>
    </source>
</evidence>
<reference evidence="1 2" key="1">
    <citation type="journal article" date="2018" name="Mol. Biol. Evol.">
        <title>Broad Genomic Sampling Reveals a Smut Pathogenic Ancestry of the Fungal Clade Ustilaginomycotina.</title>
        <authorList>
            <person name="Kijpornyongpan T."/>
            <person name="Mondo S.J."/>
            <person name="Barry K."/>
            <person name="Sandor L."/>
            <person name="Lee J."/>
            <person name="Lipzen A."/>
            <person name="Pangilinan J."/>
            <person name="LaButti K."/>
            <person name="Hainaut M."/>
            <person name="Henrissat B."/>
            <person name="Grigoriev I.V."/>
            <person name="Spatafora J.W."/>
            <person name="Aime M.C."/>
        </authorList>
    </citation>
    <scope>NUCLEOTIDE SEQUENCE [LARGE SCALE GENOMIC DNA]</scope>
    <source>
        <strain evidence="1 2">SA 807</strain>
    </source>
</reference>